<keyword evidence="2" id="KW-1133">Transmembrane helix</keyword>
<name>A0A1I2H6J8_9ACTN</name>
<dbReference type="InterPro" id="IPR009937">
    <property type="entry name" value="Phage_holin_3_6"/>
</dbReference>
<evidence type="ECO:0000313" key="3">
    <source>
        <dbReference type="EMBL" id="SFF25178.1"/>
    </source>
</evidence>
<evidence type="ECO:0000256" key="1">
    <source>
        <dbReference type="SAM" id="MobiDB-lite"/>
    </source>
</evidence>
<gene>
    <name evidence="3" type="ORF">SAMN05216251_110109</name>
</gene>
<accession>A0A1I2H6J8</accession>
<feature type="transmembrane region" description="Helical" evidence="2">
    <location>
        <begin position="98"/>
        <end position="119"/>
    </location>
</feature>
<proteinExistence type="predicted"/>
<dbReference type="RefSeq" id="WP_093714697.1">
    <property type="nucleotide sequence ID" value="NZ_FONG01000010.1"/>
</dbReference>
<feature type="region of interest" description="Disordered" evidence="1">
    <location>
        <begin position="1"/>
        <end position="29"/>
    </location>
</feature>
<feature type="transmembrane region" description="Helical" evidence="2">
    <location>
        <begin position="69"/>
        <end position="92"/>
    </location>
</feature>
<dbReference type="Proteomes" id="UP000199323">
    <property type="component" value="Unassembled WGS sequence"/>
</dbReference>
<evidence type="ECO:0000256" key="2">
    <source>
        <dbReference type="SAM" id="Phobius"/>
    </source>
</evidence>
<keyword evidence="4" id="KW-1185">Reference proteome</keyword>
<evidence type="ECO:0000313" key="4">
    <source>
        <dbReference type="Proteomes" id="UP000199323"/>
    </source>
</evidence>
<sequence length="152" mass="15317">MDQVETPLAARTPAAAGDRTADNGSAEPSVGELVSRATRQMSQLVREEMQLAQAEMTQKGKRFGIGGGLFGGAGLLAFLGLGALVGAAVAALALALPVWASALIVAGALFALAGVLALAGKKEVGRATPPAPEQAIEGVKADVATIKEKTKR</sequence>
<organism evidence="3 4">
    <name type="scientific">Actinacidiphila alni</name>
    <dbReference type="NCBI Taxonomy" id="380248"/>
    <lineage>
        <taxon>Bacteria</taxon>
        <taxon>Bacillati</taxon>
        <taxon>Actinomycetota</taxon>
        <taxon>Actinomycetes</taxon>
        <taxon>Kitasatosporales</taxon>
        <taxon>Streptomycetaceae</taxon>
        <taxon>Actinacidiphila</taxon>
    </lineage>
</organism>
<dbReference type="OrthoDB" id="3403110at2"/>
<dbReference type="Pfam" id="PF07332">
    <property type="entry name" value="Phage_holin_3_6"/>
    <property type="match status" value="1"/>
</dbReference>
<protein>
    <submittedName>
        <fullName evidence="3">Putative Holin-X, holin superfamily III</fullName>
    </submittedName>
</protein>
<keyword evidence="2" id="KW-0472">Membrane</keyword>
<reference evidence="3 4" key="1">
    <citation type="submission" date="2016-10" db="EMBL/GenBank/DDBJ databases">
        <authorList>
            <person name="de Groot N.N."/>
        </authorList>
    </citation>
    <scope>NUCLEOTIDE SEQUENCE [LARGE SCALE GENOMIC DNA]</scope>
    <source>
        <strain evidence="3 4">CGMCC 4.3510</strain>
    </source>
</reference>
<dbReference type="EMBL" id="FONG01000010">
    <property type="protein sequence ID" value="SFF25178.1"/>
    <property type="molecule type" value="Genomic_DNA"/>
</dbReference>
<keyword evidence="2" id="KW-0812">Transmembrane</keyword>
<dbReference type="STRING" id="380248.SAMN05216251_110109"/>
<dbReference type="AlphaFoldDB" id="A0A1I2H6J8"/>